<dbReference type="Gene3D" id="3.90.1580.10">
    <property type="entry name" value="paralog of FGE (formylglycine-generating enzyme)"/>
    <property type="match status" value="1"/>
</dbReference>
<dbReference type="InterPro" id="IPR042095">
    <property type="entry name" value="SUMF_sf"/>
</dbReference>
<evidence type="ECO:0000313" key="3">
    <source>
        <dbReference type="Proteomes" id="UP000632535"/>
    </source>
</evidence>
<gene>
    <name evidence="2" type="ORF">GCM10007368_29410</name>
</gene>
<dbReference type="EMBL" id="BMDG01000010">
    <property type="protein sequence ID" value="GGI10070.1"/>
    <property type="molecule type" value="Genomic_DNA"/>
</dbReference>
<protein>
    <recommendedName>
        <fullName evidence="1">Sulfatase-modifying factor enzyme-like domain-containing protein</fullName>
    </recommendedName>
</protein>
<sequence length="282" mass="29882">MTTENAVETVAVPGGTVTLRDARSGTSRAVDLMPFEIGRTPVTAQAWTAAGSPRPTGPAGGRLPVQPVSWFDAVAWCNAASARAGLRPAYRVAGRRVAWDVHADGYRLPTEGEWEHAARAGSTGPTYGPLETTAWTALDDVPGPQPVAGKAPNAFGAFDMLGNVWEWCWDYADPARYADYRVLRGGGWADPRWSVRASVRRGSLPEARLEDVGFRVARGVVGAPGGDTAQGWSARRDRERADVRGPLPLGWTPLRELVDHPAAGEVGAATGDDAPHGAGCHS</sequence>
<dbReference type="Pfam" id="PF03781">
    <property type="entry name" value="FGE-sulfatase"/>
    <property type="match status" value="1"/>
</dbReference>
<proteinExistence type="predicted"/>
<name>A0ABQ2B9U8_9MICO</name>
<dbReference type="InterPro" id="IPR051043">
    <property type="entry name" value="Sulfatase_Mod_Factor_Kinase"/>
</dbReference>
<dbReference type="SUPFAM" id="SSF56436">
    <property type="entry name" value="C-type lectin-like"/>
    <property type="match status" value="1"/>
</dbReference>
<keyword evidence="3" id="KW-1185">Reference proteome</keyword>
<evidence type="ECO:0000259" key="1">
    <source>
        <dbReference type="Pfam" id="PF03781"/>
    </source>
</evidence>
<evidence type="ECO:0000313" key="2">
    <source>
        <dbReference type="EMBL" id="GGI10070.1"/>
    </source>
</evidence>
<dbReference type="RefSeq" id="WP_188524471.1">
    <property type="nucleotide sequence ID" value="NZ_BMDG01000010.1"/>
</dbReference>
<organism evidence="2 3">
    <name type="scientific">Isoptericola cucumis</name>
    <dbReference type="NCBI Taxonomy" id="1776856"/>
    <lineage>
        <taxon>Bacteria</taxon>
        <taxon>Bacillati</taxon>
        <taxon>Actinomycetota</taxon>
        <taxon>Actinomycetes</taxon>
        <taxon>Micrococcales</taxon>
        <taxon>Promicromonosporaceae</taxon>
        <taxon>Isoptericola</taxon>
    </lineage>
</organism>
<dbReference type="PANTHER" id="PTHR23150:SF19">
    <property type="entry name" value="FORMYLGLYCINE-GENERATING ENZYME"/>
    <property type="match status" value="1"/>
</dbReference>
<dbReference type="PANTHER" id="PTHR23150">
    <property type="entry name" value="SULFATASE MODIFYING FACTOR 1, 2"/>
    <property type="match status" value="1"/>
</dbReference>
<comment type="caution">
    <text evidence="2">The sequence shown here is derived from an EMBL/GenBank/DDBJ whole genome shotgun (WGS) entry which is preliminary data.</text>
</comment>
<feature type="domain" description="Sulfatase-modifying factor enzyme-like" evidence="1">
    <location>
        <begin position="7"/>
        <end position="218"/>
    </location>
</feature>
<dbReference type="Proteomes" id="UP000632535">
    <property type="component" value="Unassembled WGS sequence"/>
</dbReference>
<accession>A0ABQ2B9U8</accession>
<reference evidence="3" key="1">
    <citation type="journal article" date="2019" name="Int. J. Syst. Evol. Microbiol.">
        <title>The Global Catalogue of Microorganisms (GCM) 10K type strain sequencing project: providing services to taxonomists for standard genome sequencing and annotation.</title>
        <authorList>
            <consortium name="The Broad Institute Genomics Platform"/>
            <consortium name="The Broad Institute Genome Sequencing Center for Infectious Disease"/>
            <person name="Wu L."/>
            <person name="Ma J."/>
        </authorList>
    </citation>
    <scope>NUCLEOTIDE SEQUENCE [LARGE SCALE GENOMIC DNA]</scope>
    <source>
        <strain evidence="3">CCM 8653</strain>
    </source>
</reference>
<dbReference type="InterPro" id="IPR005532">
    <property type="entry name" value="SUMF_dom"/>
</dbReference>
<dbReference type="InterPro" id="IPR016187">
    <property type="entry name" value="CTDL_fold"/>
</dbReference>